<protein>
    <submittedName>
        <fullName evidence="3">Alpha/beta fold hydrolase</fullName>
    </submittedName>
</protein>
<evidence type="ECO:0000256" key="1">
    <source>
        <dbReference type="ARBA" id="ARBA00022801"/>
    </source>
</evidence>
<dbReference type="InterPro" id="IPR000073">
    <property type="entry name" value="AB_hydrolase_1"/>
</dbReference>
<proteinExistence type="predicted"/>
<organism evidence="3 4">
    <name type="scientific">Paludisphaera mucosa</name>
    <dbReference type="NCBI Taxonomy" id="3030827"/>
    <lineage>
        <taxon>Bacteria</taxon>
        <taxon>Pseudomonadati</taxon>
        <taxon>Planctomycetota</taxon>
        <taxon>Planctomycetia</taxon>
        <taxon>Isosphaerales</taxon>
        <taxon>Isosphaeraceae</taxon>
        <taxon>Paludisphaera</taxon>
    </lineage>
</organism>
<feature type="domain" description="AB hydrolase-1" evidence="2">
    <location>
        <begin position="28"/>
        <end position="274"/>
    </location>
</feature>
<evidence type="ECO:0000313" key="3">
    <source>
        <dbReference type="EMBL" id="MDG3007869.1"/>
    </source>
</evidence>
<dbReference type="EMBL" id="JARRAG010000002">
    <property type="protein sequence ID" value="MDG3007869.1"/>
    <property type="molecule type" value="Genomic_DNA"/>
</dbReference>
<sequence>MSDPLRHVATSTNGLSLHVVEAGPEDGPPVILLHGFPETWLCWRRQIGPLAEAGLRVLAPDQRGYDASDKPGPVSAYALDTLADDVIGLIESTGRPRAALVGHDWGGIVAWWVATRNPERVERLAILNAPHPAASRRYLLGSPRQLMKSWYVFFFQTPWLPEALCRRKNWRMLTESLLSTSRPGTFSEADLDAYRAAWSRPGAITAMIHWYRALLRYGPSFGPDRRVTVPTLVLWGAGDRFLERGIAEASLDLCDRGELEFFEEATHWIQHEEPDRVNRRLVEFLRGGEVTPR</sequence>
<comment type="caution">
    <text evidence="3">The sequence shown here is derived from an EMBL/GenBank/DDBJ whole genome shotgun (WGS) entry which is preliminary data.</text>
</comment>
<dbReference type="Pfam" id="PF00561">
    <property type="entry name" value="Abhydrolase_1"/>
    <property type="match status" value="1"/>
</dbReference>
<dbReference type="GO" id="GO:0016787">
    <property type="term" value="F:hydrolase activity"/>
    <property type="evidence" value="ECO:0007669"/>
    <property type="project" value="UniProtKB-KW"/>
</dbReference>
<accession>A0ABT6FK00</accession>
<dbReference type="PRINTS" id="PR00412">
    <property type="entry name" value="EPOXHYDRLASE"/>
</dbReference>
<dbReference type="Proteomes" id="UP001216907">
    <property type="component" value="Unassembled WGS sequence"/>
</dbReference>
<gene>
    <name evidence="3" type="ORF">PZE19_29240</name>
</gene>
<dbReference type="InterPro" id="IPR000639">
    <property type="entry name" value="Epox_hydrolase-like"/>
</dbReference>
<evidence type="ECO:0000313" key="4">
    <source>
        <dbReference type="Proteomes" id="UP001216907"/>
    </source>
</evidence>
<dbReference type="PANTHER" id="PTHR43329">
    <property type="entry name" value="EPOXIDE HYDROLASE"/>
    <property type="match status" value="1"/>
</dbReference>
<dbReference type="RefSeq" id="WP_277864140.1">
    <property type="nucleotide sequence ID" value="NZ_JARRAG010000002.1"/>
</dbReference>
<dbReference type="PRINTS" id="PR00111">
    <property type="entry name" value="ABHYDROLASE"/>
</dbReference>
<evidence type="ECO:0000259" key="2">
    <source>
        <dbReference type="Pfam" id="PF00561"/>
    </source>
</evidence>
<dbReference type="Gene3D" id="3.40.50.1820">
    <property type="entry name" value="alpha/beta hydrolase"/>
    <property type="match status" value="1"/>
</dbReference>
<dbReference type="InterPro" id="IPR029058">
    <property type="entry name" value="AB_hydrolase_fold"/>
</dbReference>
<reference evidence="3 4" key="1">
    <citation type="submission" date="2023-03" db="EMBL/GenBank/DDBJ databases">
        <title>Paludisphaera mucosa sp. nov. a novel planctomycete from northern fen.</title>
        <authorList>
            <person name="Ivanova A."/>
        </authorList>
    </citation>
    <scope>NUCLEOTIDE SEQUENCE [LARGE SCALE GENOMIC DNA]</scope>
    <source>
        <strain evidence="3 4">Pla2</strain>
    </source>
</reference>
<keyword evidence="1 3" id="KW-0378">Hydrolase</keyword>
<name>A0ABT6FK00_9BACT</name>
<keyword evidence="4" id="KW-1185">Reference proteome</keyword>
<dbReference type="SUPFAM" id="SSF53474">
    <property type="entry name" value="alpha/beta-Hydrolases"/>
    <property type="match status" value="1"/>
</dbReference>